<gene>
    <name evidence="1" type="ORF">CC78DRAFT_531068</name>
</gene>
<proteinExistence type="predicted"/>
<keyword evidence="2" id="KW-1185">Reference proteome</keyword>
<organism evidence="1 2">
    <name type="scientific">Lojkania enalia</name>
    <dbReference type="NCBI Taxonomy" id="147567"/>
    <lineage>
        <taxon>Eukaryota</taxon>
        <taxon>Fungi</taxon>
        <taxon>Dikarya</taxon>
        <taxon>Ascomycota</taxon>
        <taxon>Pezizomycotina</taxon>
        <taxon>Dothideomycetes</taxon>
        <taxon>Pleosporomycetidae</taxon>
        <taxon>Pleosporales</taxon>
        <taxon>Pleosporales incertae sedis</taxon>
        <taxon>Lojkania</taxon>
    </lineage>
</organism>
<reference evidence="2" key="1">
    <citation type="journal article" date="2020" name="Stud. Mycol.">
        <title>101 Dothideomycetes genomes: A test case for predicting lifestyles and emergence of pathogens.</title>
        <authorList>
            <person name="Haridas S."/>
            <person name="Albert R."/>
            <person name="Binder M."/>
            <person name="Bloem J."/>
            <person name="LaButti K."/>
            <person name="Salamov A."/>
            <person name="Andreopoulos B."/>
            <person name="Baker S."/>
            <person name="Barry K."/>
            <person name="Bills G."/>
            <person name="Bluhm B."/>
            <person name="Cannon C."/>
            <person name="Castanera R."/>
            <person name="Culley D."/>
            <person name="Daum C."/>
            <person name="Ezra D."/>
            <person name="Gonzalez J."/>
            <person name="Henrissat B."/>
            <person name="Kuo A."/>
            <person name="Liang C."/>
            <person name="Lipzen A."/>
            <person name="Lutzoni F."/>
            <person name="Magnuson J."/>
            <person name="Mondo S."/>
            <person name="Nolan M."/>
            <person name="Ohm R."/>
            <person name="Pangilinan J."/>
            <person name="Park H.-J."/>
            <person name="Ramirez L."/>
            <person name="Alfaro M."/>
            <person name="Sun H."/>
            <person name="Tritt A."/>
            <person name="Yoshinaga Y."/>
            <person name="Zwiers L.-H."/>
            <person name="Turgeon B."/>
            <person name="Goodwin S."/>
            <person name="Spatafora J."/>
            <person name="Crous P."/>
            <person name="Grigoriev I."/>
        </authorList>
    </citation>
    <scope>NUCLEOTIDE SEQUENCE [LARGE SCALE GENOMIC DNA]</scope>
    <source>
        <strain evidence="2">CBS 304.66</strain>
    </source>
</reference>
<dbReference type="Gene3D" id="3.50.50.60">
    <property type="entry name" value="FAD/NAD(P)-binding domain"/>
    <property type="match status" value="1"/>
</dbReference>
<dbReference type="EMBL" id="ML986594">
    <property type="protein sequence ID" value="KAF2266973.1"/>
    <property type="molecule type" value="Genomic_DNA"/>
</dbReference>
<dbReference type="InterPro" id="IPR036188">
    <property type="entry name" value="FAD/NAD-bd_sf"/>
</dbReference>
<protein>
    <submittedName>
        <fullName evidence="1">Uncharacterized protein</fullName>
    </submittedName>
</protein>
<accession>A0A9P4KFY3</accession>
<dbReference type="Gene3D" id="3.30.70.1990">
    <property type="match status" value="1"/>
</dbReference>
<dbReference type="Proteomes" id="UP000800093">
    <property type="component" value="Unassembled WGS sequence"/>
</dbReference>
<evidence type="ECO:0000313" key="1">
    <source>
        <dbReference type="EMBL" id="KAF2266973.1"/>
    </source>
</evidence>
<sequence>MLKCRGIFHPLGAAFFSNGTYQETLKVIDKSGVSIEPFALAGEREQFRFNYSTGSIEQVPQLSNAFVAVLLSEIPRYINLWTTKFAPYSVPSFKNGVPEEFTVPGTEWFRANNFTALPILLVNPMALYGYGDIRVVPALYVLQYITPDILQAFIGRIDVYYTDFHLVWQEWAKKELCRTPIKLAHEIRCIDRSGAYPVLKYTRPNHHNDFYEWEKQTCSRLIFAFPPTIENLERAGLDMTKEEHEVFSLVGIHNYFSSAVEFMLPYGVSYIAESPNPGAPPPNDGEPVAVLRLSQQSSVSTAWSWGPYGEYYAESAARDLLNETMSQLNKDPRNASEAAVPLAKGDIRAFRKWDYFPHFDSPALAEGVYGKLNKLQGKGKSYWASGLNGMETVEWAVRAGREIVDCYF</sequence>
<comment type="caution">
    <text evidence="1">The sequence shown here is derived from an EMBL/GenBank/DDBJ whole genome shotgun (WGS) entry which is preliminary data.</text>
</comment>
<evidence type="ECO:0000313" key="2">
    <source>
        <dbReference type="Proteomes" id="UP000800093"/>
    </source>
</evidence>
<dbReference type="OrthoDB" id="5046242at2759"/>
<dbReference type="Gene3D" id="1.10.405.20">
    <property type="match status" value="1"/>
</dbReference>
<name>A0A9P4KFY3_9PLEO</name>
<dbReference type="AlphaFoldDB" id="A0A9P4KFY3"/>